<keyword evidence="10 12" id="KW-1015">Disulfide bond</keyword>
<dbReference type="GeneTree" id="ENSGT00940000164042"/>
<dbReference type="Bgee" id="ENSMODG00000014728">
    <property type="expression patterns" value="Expressed in blood and 2 other cell types or tissues"/>
</dbReference>
<dbReference type="SUPFAM" id="SSF56487">
    <property type="entry name" value="SRCR-like"/>
    <property type="match status" value="11"/>
</dbReference>
<evidence type="ECO:0000256" key="4">
    <source>
        <dbReference type="ARBA" id="ARBA00022525"/>
    </source>
</evidence>
<evidence type="ECO:0000256" key="13">
    <source>
        <dbReference type="SAM" id="Phobius"/>
    </source>
</evidence>
<feature type="disulfide bond" evidence="12">
    <location>
        <begin position="933"/>
        <end position="997"/>
    </location>
</feature>
<dbReference type="Proteomes" id="UP000002280">
    <property type="component" value="Chromosome 2"/>
</dbReference>
<evidence type="ECO:0000256" key="11">
    <source>
        <dbReference type="ARBA" id="ARBA00023180"/>
    </source>
</evidence>
<dbReference type="GO" id="GO:0009897">
    <property type="term" value="C:external side of plasma membrane"/>
    <property type="evidence" value="ECO:0000318"/>
    <property type="project" value="GO_Central"/>
</dbReference>
<keyword evidence="7" id="KW-0677">Repeat</keyword>
<sequence>MLISFLSFSALGGADLELRLVNGNKCEGRVEVLYQGEWGTVCSIGWDEKDAAVVCKQLGCGSLVKAHQNAHFGAGSGPIWLSDVACSGQESTFWDCGHRGWGYHSCSQRWDAGVTCLGFVQLVGGDGPCSGRVEVNSGGEWATVCNWKFTHSTANVICAELGCGVAVSVLNGTHFGRGNGQIWAKEFQCKEDESHLQFCPTVPIPQGVCSHNMDVGVICSHFQLVNGSSRCEGRVEIQVSGVWGTLCDSHWDLSDANVLCRHLNCGLAMKPPEEVYFGEGSVQILADTFYCSGTESHLWDCPVTVLGASSCSRRKVASVICSGNQIQVSPFNDSQSDQAKVPVLFSENGQLRLVNGGRDPCSGRVEIYYNDTWGTICDDSWDMSDAHVVCRQLGCGVALKVMDSSHFGKGSGSIWLDELSCFGNESYLGECPSLHWGQHDCSHKEDAGVICSESLDLRLVSDDYDCAGWLEVFHNGTWGSVCSNLMDINTVSVICRHLSCGNKGYLDLHSNHRNLPIKWVDKINCQGQEPSLWHCPSQPWNQASCFEDQEAYITCEDKLQLRGGETPCSGRVEIWHDGSWGTVCDDSWDLKDAAVVCKQLGCGSLVKAHQNAHFGAGSGPIWLSDVACSGQESTFWDCGHRGWGQHSCPHRWDVGVTCLRFVQLVGGDGPCSGRVEVNSGGEWATVCNWKFTHSTANVICAELGCGVAVSVLNGTHFGRGNGQIWAKEFQCKEDESHLQFCPTVPIPQGVCSHNMDVGVICSHFQLVNGSSRCEGRVEIQVSGVWGTLCDSHWDLSDANVLCRHLNCGLAMKPPEEVYFGEGSVQILADTFYCSGTESHLWDCPVTVLGASSCSRRKVASVICSENIQALLSTCFPNLVLTSYPSFFISSPFCSFCPLFFPNIFPLLRLVNGGRDPCSGRVEIYYNDTWGTICDDSWDMSDAHVVCRQLGCGVALKVMDSSHFGKGSGSIWLDELSCFGNESYLGECPSLHWGQHDCSHKEDAGVICSESLDLRLVSDDYDCAGWLEVFHNGTWGSVCSNLMDINTVSVICRHLSCGNKGYLDFHSNHRNLPIKWVDKINCQGQEPSLWHCPSQPWNQASCFEDQEAYITCEGRKDSDCPTSRQCTDKDKLQLRGGETPCSGRVEIWHDGSWGTVCDDSWDLAEANVVCQQLGCGSALASLEGAAFGSGNGTIWLDEVQCRGKETSLWDCPAEPWGQNDCKHDEDAGVVCSGEFPPPLNPGLFSLPWILSLILGVLLFLLLFLLGIQLHKKKVQQQGGQNGKGCIWVKGGKGRDGAVGSGYAVS</sequence>
<feature type="domain" description="SRCR" evidence="15">
    <location>
        <begin position="559"/>
        <end position="659"/>
    </location>
</feature>
<feature type="disulfide bond" evidence="12">
    <location>
        <begin position="86"/>
        <end position="96"/>
    </location>
</feature>
<feature type="disulfide bond" evidence="12">
    <location>
        <begin position="260"/>
        <end position="321"/>
    </location>
</feature>
<proteinExistence type="predicted"/>
<feature type="disulfide bond" evidence="12">
    <location>
        <begin position="158"/>
        <end position="219"/>
    </location>
</feature>
<dbReference type="GO" id="GO:0005737">
    <property type="term" value="C:cytoplasm"/>
    <property type="evidence" value="ECO:0007669"/>
    <property type="project" value="UniProtKB-ARBA"/>
</dbReference>
<dbReference type="FunFam" id="3.10.250.10:FF:000009">
    <property type="entry name" value="WC1"/>
    <property type="match status" value="2"/>
</dbReference>
<feature type="disulfide bond" evidence="12">
    <location>
        <begin position="833"/>
        <end position="843"/>
    </location>
</feature>
<keyword evidence="11" id="KW-0325">Glycoprotein</keyword>
<dbReference type="InParanoid" id="A0A5F8H6B4"/>
<feature type="domain" description="SRCR" evidence="15">
    <location>
        <begin position="764"/>
        <end position="864"/>
    </location>
</feature>
<evidence type="ECO:0000256" key="3">
    <source>
        <dbReference type="ARBA" id="ARBA00022475"/>
    </source>
</evidence>
<dbReference type="InterPro" id="IPR001190">
    <property type="entry name" value="SRCR"/>
</dbReference>
<dbReference type="PANTHER" id="PTHR48071:SF15">
    <property type="entry name" value="SRCR DOMAIN-CONTAINING PROTEIN"/>
    <property type="match status" value="1"/>
</dbReference>
<feature type="signal peptide" evidence="14">
    <location>
        <begin position="1"/>
        <end position="16"/>
    </location>
</feature>
<feature type="domain" description="SRCR" evidence="15">
    <location>
        <begin position="662"/>
        <end position="762"/>
    </location>
</feature>
<name>A0A5F8H6B4_MONDO</name>
<dbReference type="GO" id="GO:0005576">
    <property type="term" value="C:extracellular region"/>
    <property type="evidence" value="ECO:0007669"/>
    <property type="project" value="UniProtKB-SubCell"/>
</dbReference>
<feature type="domain" description="SRCR" evidence="15">
    <location>
        <begin position="907"/>
        <end position="1008"/>
    </location>
</feature>
<feature type="domain" description="SRCR" evidence="15">
    <location>
        <begin position="1131"/>
        <end position="1231"/>
    </location>
</feature>
<feature type="disulfide bond" evidence="12">
    <location>
        <begin position="145"/>
        <end position="209"/>
    </location>
</feature>
<feature type="disulfide bond" evidence="12">
    <location>
        <begin position="189"/>
        <end position="199"/>
    </location>
</feature>
<evidence type="ECO:0000256" key="5">
    <source>
        <dbReference type="ARBA" id="ARBA00022692"/>
    </source>
</evidence>
<accession>A0A5F8H6B4</accession>
<comment type="caution">
    <text evidence="12">Lacks conserved residue(s) required for the propagation of feature annotation.</text>
</comment>
<comment type="subcellular location">
    <subcellularLocation>
        <location evidence="1">Cell membrane</location>
        <topology evidence="1">Single-pass type I membrane protein</topology>
    </subcellularLocation>
    <subcellularLocation>
        <location evidence="2">Secreted</location>
    </subcellularLocation>
</comment>
<dbReference type="PANTHER" id="PTHR48071">
    <property type="entry name" value="SRCR DOMAIN-CONTAINING PROTEIN"/>
    <property type="match status" value="1"/>
</dbReference>
<feature type="disulfide bond" evidence="12">
    <location>
        <begin position="421"/>
        <end position="431"/>
    </location>
</feature>
<feature type="disulfide bond" evidence="12">
    <location>
        <begin position="291"/>
        <end position="301"/>
    </location>
</feature>
<keyword evidence="8 13" id="KW-1133">Transmembrane helix</keyword>
<keyword evidence="5 13" id="KW-0812">Transmembrane</keyword>
<evidence type="ECO:0000256" key="6">
    <source>
        <dbReference type="ARBA" id="ARBA00022729"/>
    </source>
</evidence>
<dbReference type="FunFam" id="3.10.250.10:FF:000004">
    <property type="entry name" value="Scavenger receptor cysteine-rich type 1 protein M130"/>
    <property type="match status" value="3"/>
</dbReference>
<evidence type="ECO:0000256" key="10">
    <source>
        <dbReference type="ARBA" id="ARBA00023157"/>
    </source>
</evidence>
<feature type="disulfide bond" evidence="12">
    <location>
        <begin position="789"/>
        <end position="853"/>
    </location>
</feature>
<dbReference type="FunFam" id="3.10.250.10:FF:000006">
    <property type="entry name" value="neurotrypsin isoform X2"/>
    <property type="match status" value="1"/>
</dbReference>
<keyword evidence="17" id="KW-1185">Reference proteome</keyword>
<feature type="disulfide bond" evidence="12">
    <location>
        <begin position="377"/>
        <end position="441"/>
    </location>
</feature>
<dbReference type="FunFam" id="3.10.250.10:FF:000031">
    <property type="entry name" value="RIKEN cDNA 5830411N06, isoform CRA_a"/>
    <property type="match status" value="1"/>
</dbReference>
<feature type="domain" description="SRCR" evidence="15">
    <location>
        <begin position="120"/>
        <end position="220"/>
    </location>
</feature>
<dbReference type="PROSITE" id="PS50287">
    <property type="entry name" value="SRCR_2"/>
    <property type="match status" value="11"/>
</dbReference>
<reference evidence="16 17" key="1">
    <citation type="journal article" date="2007" name="Nature">
        <title>Genome of the marsupial Monodelphis domestica reveals innovation in non-coding sequences.</title>
        <authorList>
            <person name="Mikkelsen T.S."/>
            <person name="Wakefield M.J."/>
            <person name="Aken B."/>
            <person name="Amemiya C.T."/>
            <person name="Chang J.L."/>
            <person name="Duke S."/>
            <person name="Garber M."/>
            <person name="Gentles A.J."/>
            <person name="Goodstadt L."/>
            <person name="Heger A."/>
            <person name="Jurka J."/>
            <person name="Kamal M."/>
            <person name="Mauceli E."/>
            <person name="Searle S.M."/>
            <person name="Sharpe T."/>
            <person name="Baker M.L."/>
            <person name="Batzer M.A."/>
            <person name="Benos P.V."/>
            <person name="Belov K."/>
            <person name="Clamp M."/>
            <person name="Cook A."/>
            <person name="Cuff J."/>
            <person name="Das R."/>
            <person name="Davidow L."/>
            <person name="Deakin J.E."/>
            <person name="Fazzari M.J."/>
            <person name="Glass J.L."/>
            <person name="Grabherr M."/>
            <person name="Greally J.M."/>
            <person name="Gu W."/>
            <person name="Hore T.A."/>
            <person name="Huttley G.A."/>
            <person name="Kleber M."/>
            <person name="Jirtle R.L."/>
            <person name="Koina E."/>
            <person name="Lee J.T."/>
            <person name="Mahony S."/>
            <person name="Marra M.A."/>
            <person name="Miller R.D."/>
            <person name="Nicholls R.D."/>
            <person name="Oda M."/>
            <person name="Papenfuss A.T."/>
            <person name="Parra Z.E."/>
            <person name="Pollock D.D."/>
            <person name="Ray D.A."/>
            <person name="Schein J.E."/>
            <person name="Speed T.P."/>
            <person name="Thompson K."/>
            <person name="VandeBerg J.L."/>
            <person name="Wade C.M."/>
            <person name="Walker J.A."/>
            <person name="Waters P.D."/>
            <person name="Webber C."/>
            <person name="Weidman J.R."/>
            <person name="Xie X."/>
            <person name="Zody M.C."/>
            <person name="Baldwin J."/>
            <person name="Abdouelleil A."/>
            <person name="Abdulkadir J."/>
            <person name="Abebe A."/>
            <person name="Abera B."/>
            <person name="Abreu J."/>
            <person name="Acer S.C."/>
            <person name="Aftuck L."/>
            <person name="Alexander A."/>
            <person name="An P."/>
            <person name="Anderson E."/>
            <person name="Anderson S."/>
            <person name="Arachi H."/>
            <person name="Azer M."/>
            <person name="Bachantsang P."/>
            <person name="Barry A."/>
            <person name="Bayul T."/>
            <person name="Berlin A."/>
            <person name="Bessette D."/>
            <person name="Bloom T."/>
            <person name="Bloom T."/>
            <person name="Boguslavskiy L."/>
            <person name="Bonnet C."/>
            <person name="Boukhgalter B."/>
            <person name="Bourzgui I."/>
            <person name="Brown A."/>
            <person name="Cahill P."/>
            <person name="Channer S."/>
            <person name="Cheshatsang Y."/>
            <person name="Chuda L."/>
            <person name="Citroen M."/>
            <person name="Collymore A."/>
            <person name="Cooke P."/>
            <person name="Costello M."/>
            <person name="D'Aco K."/>
            <person name="Daza R."/>
            <person name="De Haan G."/>
            <person name="DeGray S."/>
            <person name="DeMaso C."/>
            <person name="Dhargay N."/>
            <person name="Dooley K."/>
            <person name="Dooley E."/>
            <person name="Doricent M."/>
            <person name="Dorje P."/>
            <person name="Dorjee K."/>
            <person name="Dupes A."/>
            <person name="Elong R."/>
            <person name="Falk J."/>
            <person name="Farina A."/>
            <person name="Faro S."/>
            <person name="Ferguson D."/>
            <person name="Fisher S."/>
            <person name="Foley C.D."/>
            <person name="Franke A."/>
            <person name="Friedrich D."/>
            <person name="Gadbois L."/>
            <person name="Gearin G."/>
            <person name="Gearin C.R."/>
            <person name="Giannoukos G."/>
            <person name="Goode T."/>
            <person name="Graham J."/>
            <person name="Grandbois E."/>
            <person name="Grewal S."/>
            <person name="Gyaltsen K."/>
            <person name="Hafez N."/>
            <person name="Hagos B."/>
            <person name="Hall J."/>
            <person name="Henson C."/>
            <person name="Hollinger A."/>
            <person name="Honan T."/>
            <person name="Huard M.D."/>
            <person name="Hughes L."/>
            <person name="Hurhula B."/>
            <person name="Husby M.E."/>
            <person name="Kamat A."/>
            <person name="Kanga B."/>
            <person name="Kashin S."/>
            <person name="Khazanovich D."/>
            <person name="Kisner P."/>
            <person name="Lance K."/>
            <person name="Lara M."/>
            <person name="Lee W."/>
            <person name="Lennon N."/>
            <person name="Letendre F."/>
            <person name="LeVine R."/>
            <person name="Lipovsky A."/>
            <person name="Liu X."/>
            <person name="Liu J."/>
            <person name="Liu S."/>
            <person name="Lokyitsang T."/>
            <person name="Lokyitsang Y."/>
            <person name="Lubonja R."/>
            <person name="Lui A."/>
            <person name="MacDonald P."/>
            <person name="Magnisalis V."/>
            <person name="Maru K."/>
            <person name="Matthews C."/>
            <person name="McCusker W."/>
            <person name="McDonough S."/>
            <person name="Mehta T."/>
            <person name="Meldrim J."/>
            <person name="Meneus L."/>
            <person name="Mihai O."/>
            <person name="Mihalev A."/>
            <person name="Mihova T."/>
            <person name="Mittelman R."/>
            <person name="Mlenga V."/>
            <person name="Montmayeur A."/>
            <person name="Mulrain L."/>
            <person name="Navidi A."/>
            <person name="Naylor J."/>
            <person name="Negash T."/>
            <person name="Nguyen T."/>
            <person name="Nguyen N."/>
            <person name="Nicol R."/>
            <person name="Norbu C."/>
            <person name="Norbu N."/>
            <person name="Novod N."/>
            <person name="O'Neill B."/>
            <person name="Osman S."/>
            <person name="Markiewicz E."/>
            <person name="Oyono O.L."/>
            <person name="Patti C."/>
            <person name="Phunkhang P."/>
            <person name="Pierre F."/>
            <person name="Priest M."/>
            <person name="Raghuraman S."/>
            <person name="Rege F."/>
            <person name="Reyes R."/>
            <person name="Rise C."/>
            <person name="Rogov P."/>
            <person name="Ross K."/>
            <person name="Ryan E."/>
            <person name="Settipalli S."/>
            <person name="Shea T."/>
            <person name="Sherpa N."/>
            <person name="Shi L."/>
            <person name="Shih D."/>
            <person name="Sparrow T."/>
            <person name="Spaulding J."/>
            <person name="Stalker J."/>
            <person name="Stange-Thomann N."/>
            <person name="Stavropoulos S."/>
            <person name="Stone C."/>
            <person name="Strader C."/>
            <person name="Tesfaye S."/>
            <person name="Thomson T."/>
            <person name="Thoulutsang Y."/>
            <person name="Thoulutsang D."/>
            <person name="Topham K."/>
            <person name="Topping I."/>
            <person name="Tsamla T."/>
            <person name="Vassiliev H."/>
            <person name="Vo A."/>
            <person name="Wangchuk T."/>
            <person name="Wangdi T."/>
            <person name="Weiand M."/>
            <person name="Wilkinson J."/>
            <person name="Wilson A."/>
            <person name="Yadav S."/>
            <person name="Young G."/>
            <person name="Yu Q."/>
            <person name="Zembek L."/>
            <person name="Zhong D."/>
            <person name="Zimmer A."/>
            <person name="Zwirko Z."/>
            <person name="Jaffe D.B."/>
            <person name="Alvarez P."/>
            <person name="Brockman W."/>
            <person name="Butler J."/>
            <person name="Chin C."/>
            <person name="Gnerre S."/>
            <person name="MacCallum I."/>
            <person name="Graves J.A."/>
            <person name="Ponting C.P."/>
            <person name="Breen M."/>
            <person name="Samollow P.B."/>
            <person name="Lander E.S."/>
            <person name="Lindblad-Toh K."/>
        </authorList>
    </citation>
    <scope>NUCLEOTIDE SEQUENCE [LARGE SCALE GENOMIC DNA]</scope>
</reference>
<feature type="disulfide bond" evidence="12">
    <location>
        <begin position="802"/>
        <end position="863"/>
    </location>
</feature>
<keyword evidence="6 14" id="KW-0732">Signal</keyword>
<evidence type="ECO:0000256" key="12">
    <source>
        <dbReference type="PROSITE-ProRule" id="PRU00196"/>
    </source>
</evidence>
<dbReference type="SMART" id="SM00202">
    <property type="entry name" value="SR"/>
    <property type="match status" value="11"/>
</dbReference>
<feature type="disulfide bond" evidence="12">
    <location>
        <begin position="584"/>
        <end position="648"/>
    </location>
</feature>
<protein>
    <recommendedName>
        <fullName evidence="15">SRCR domain-containing protein</fullName>
    </recommendedName>
</protein>
<keyword evidence="4" id="KW-0964">Secreted</keyword>
<feature type="domain" description="SRCR" evidence="15">
    <location>
        <begin position="457"/>
        <end position="556"/>
    </location>
</feature>
<dbReference type="InterPro" id="IPR036772">
    <property type="entry name" value="SRCR-like_dom_sf"/>
</dbReference>
<evidence type="ECO:0000256" key="14">
    <source>
        <dbReference type="SAM" id="SignalP"/>
    </source>
</evidence>
<feature type="disulfide bond" evidence="12">
    <location>
        <begin position="597"/>
        <end position="658"/>
    </location>
</feature>
<feature type="disulfide bond" evidence="12">
    <location>
        <begin position="1081"/>
        <end position="1091"/>
    </location>
</feature>
<feature type="disulfide bond" evidence="12">
    <location>
        <begin position="42"/>
        <end position="106"/>
    </location>
</feature>
<organism evidence="16 17">
    <name type="scientific">Monodelphis domestica</name>
    <name type="common">Gray short-tailed opossum</name>
    <dbReference type="NCBI Taxonomy" id="13616"/>
    <lineage>
        <taxon>Eukaryota</taxon>
        <taxon>Metazoa</taxon>
        <taxon>Chordata</taxon>
        <taxon>Craniata</taxon>
        <taxon>Vertebrata</taxon>
        <taxon>Euteleostomi</taxon>
        <taxon>Mammalia</taxon>
        <taxon>Metatheria</taxon>
        <taxon>Didelphimorphia</taxon>
        <taxon>Didelphidae</taxon>
        <taxon>Monodelphis</taxon>
    </lineage>
</organism>
<feature type="disulfide bond" evidence="12">
    <location>
        <begin position="731"/>
        <end position="741"/>
    </location>
</feature>
<feature type="disulfide bond" evidence="12">
    <location>
        <begin position="525"/>
        <end position="535"/>
    </location>
</feature>
<evidence type="ECO:0000256" key="9">
    <source>
        <dbReference type="ARBA" id="ARBA00023136"/>
    </source>
</evidence>
<evidence type="ECO:0000313" key="17">
    <source>
        <dbReference type="Proteomes" id="UP000002280"/>
    </source>
</evidence>
<feature type="chain" id="PRO_5023905123" description="SRCR domain-containing protein" evidence="14">
    <location>
        <begin position="17"/>
        <end position="1304"/>
    </location>
</feature>
<evidence type="ECO:0000256" key="7">
    <source>
        <dbReference type="ARBA" id="ARBA00022737"/>
    </source>
</evidence>
<feature type="disulfide bond" evidence="12">
    <location>
        <begin position="247"/>
        <end position="311"/>
    </location>
</feature>
<evidence type="ECO:0000259" key="15">
    <source>
        <dbReference type="PROSITE" id="PS50287"/>
    </source>
</evidence>
<reference evidence="16" key="2">
    <citation type="submission" date="2025-08" db="UniProtKB">
        <authorList>
            <consortium name="Ensembl"/>
        </authorList>
    </citation>
    <scope>IDENTIFICATION</scope>
</reference>
<dbReference type="FunFam" id="3.10.250.10:FF:000012">
    <property type="entry name" value="CD163 molecule like 1"/>
    <property type="match status" value="2"/>
</dbReference>
<dbReference type="PRINTS" id="PR00258">
    <property type="entry name" value="SPERACTRCPTR"/>
</dbReference>
<feature type="domain" description="SRCR" evidence="15">
    <location>
        <begin position="1013"/>
        <end position="1112"/>
    </location>
</feature>
<feature type="transmembrane region" description="Helical" evidence="13">
    <location>
        <begin position="1245"/>
        <end position="1266"/>
    </location>
</feature>
<evidence type="ECO:0000256" key="2">
    <source>
        <dbReference type="ARBA" id="ARBA00004613"/>
    </source>
</evidence>
<feature type="domain" description="SRCR" evidence="15">
    <location>
        <begin position="222"/>
        <end position="322"/>
    </location>
</feature>
<feature type="disulfide bond" evidence="12">
    <location>
        <begin position="1156"/>
        <end position="1220"/>
    </location>
</feature>
<dbReference type="PROSITE" id="PS00420">
    <property type="entry name" value="SRCR_1"/>
    <property type="match status" value="5"/>
</dbReference>
<dbReference type="Gene3D" id="3.10.250.10">
    <property type="entry name" value="SRCR-like domain"/>
    <property type="match status" value="11"/>
</dbReference>
<feature type="domain" description="SRCR" evidence="15">
    <location>
        <begin position="18"/>
        <end position="117"/>
    </location>
</feature>
<feature type="disulfide bond" evidence="12">
    <location>
        <begin position="1169"/>
        <end position="1230"/>
    </location>
</feature>
<feature type="disulfide bond" evidence="12">
    <location>
        <begin position="946"/>
        <end position="1007"/>
    </location>
</feature>
<evidence type="ECO:0000256" key="1">
    <source>
        <dbReference type="ARBA" id="ARBA00004251"/>
    </source>
</evidence>
<dbReference type="Ensembl" id="ENSMODT00000084770.1">
    <property type="protein sequence ID" value="ENSMODP00000055515.1"/>
    <property type="gene ID" value="ENSMODG00000014728.3"/>
</dbReference>
<evidence type="ECO:0000256" key="8">
    <source>
        <dbReference type="ARBA" id="ARBA00022989"/>
    </source>
</evidence>
<dbReference type="FunFam" id="3.10.250.10:FF:000002">
    <property type="entry name" value="Scavenger receptor cysteine-rich type 1 protein M130"/>
    <property type="match status" value="2"/>
</dbReference>
<feature type="disulfide bond" evidence="12">
    <location>
        <begin position="700"/>
        <end position="761"/>
    </location>
</feature>
<keyword evidence="3" id="KW-1003">Cell membrane</keyword>
<evidence type="ECO:0000313" key="16">
    <source>
        <dbReference type="Ensembl" id="ENSMODP00000055515.1"/>
    </source>
</evidence>
<feature type="disulfide bond" evidence="12">
    <location>
        <begin position="687"/>
        <end position="751"/>
    </location>
</feature>
<dbReference type="Pfam" id="PF00530">
    <property type="entry name" value="SRCR"/>
    <property type="match status" value="11"/>
</dbReference>
<reference evidence="16" key="3">
    <citation type="submission" date="2025-09" db="UniProtKB">
        <authorList>
            <consortium name="Ensembl"/>
        </authorList>
    </citation>
    <scope>IDENTIFICATION</scope>
</reference>
<feature type="disulfide bond" evidence="12">
    <location>
        <begin position="1200"/>
        <end position="1210"/>
    </location>
</feature>
<feature type="disulfide bond" evidence="12">
    <location>
        <begin position="977"/>
        <end position="987"/>
    </location>
</feature>
<feature type="disulfide bond" evidence="12">
    <location>
        <begin position="628"/>
        <end position="638"/>
    </location>
</feature>
<feature type="disulfide bond" evidence="12">
    <location>
        <begin position="55"/>
        <end position="116"/>
    </location>
</feature>
<feature type="domain" description="SRCR" evidence="15">
    <location>
        <begin position="351"/>
        <end position="452"/>
    </location>
</feature>
<feature type="disulfide bond" evidence="12">
    <location>
        <begin position="390"/>
        <end position="451"/>
    </location>
</feature>
<keyword evidence="9 13" id="KW-0472">Membrane</keyword>